<dbReference type="PANTHER" id="PTHR43046:SF14">
    <property type="entry name" value="MUTT_NUDIX FAMILY PROTEIN"/>
    <property type="match status" value="1"/>
</dbReference>
<dbReference type="EMBL" id="LN609302">
    <property type="protein sequence ID" value="CEF54427.1"/>
    <property type="molecule type" value="Genomic_DNA"/>
</dbReference>
<reference evidence="5" key="2">
    <citation type="submission" date="2014-09" db="EMBL/GenBank/DDBJ databases">
        <authorList>
            <person name="Magalhaes I.L.F."/>
            <person name="Oliveira U."/>
            <person name="Santos F.R."/>
            <person name="Vidigal T.H.D.A."/>
            <person name="Brescovit A.D."/>
            <person name="Santos A.J."/>
        </authorList>
    </citation>
    <scope>NUCLEOTIDE SEQUENCE</scope>
    <source>
        <strain evidence="5">LMG 23848T</strain>
    </source>
</reference>
<reference evidence="7" key="1">
    <citation type="submission" date="2014-09" db="EMBL/GenBank/DDBJ databases">
        <authorList>
            <person name="Illeghems K.G."/>
        </authorList>
    </citation>
    <scope>NUCLEOTIDE SEQUENCE [LARGE SCALE GENOMIC DNA]</scope>
    <source>
        <strain evidence="7">LMG 23848T</strain>
    </source>
</reference>
<dbReference type="Pfam" id="PF00293">
    <property type="entry name" value="NUDIX"/>
    <property type="match status" value="1"/>
</dbReference>
<accession>A0A0U5F1P1</accession>
<dbReference type="InterPro" id="IPR020084">
    <property type="entry name" value="NUDIX_hydrolase_CS"/>
</dbReference>
<evidence type="ECO:0000313" key="8">
    <source>
        <dbReference type="Proteomes" id="UP000657200"/>
    </source>
</evidence>
<dbReference type="InterPro" id="IPR015797">
    <property type="entry name" value="NUDIX_hydrolase-like_dom_sf"/>
</dbReference>
<dbReference type="Gene3D" id="3.90.79.10">
    <property type="entry name" value="Nucleoside Triphosphate Pyrophosphohydrolase"/>
    <property type="match status" value="1"/>
</dbReference>
<dbReference type="AlphaFoldDB" id="A0A0U5F1P1"/>
<dbReference type="PROSITE" id="PS51462">
    <property type="entry name" value="NUDIX"/>
    <property type="match status" value="1"/>
</dbReference>
<dbReference type="Proteomes" id="UP000657200">
    <property type="component" value="Unassembled WGS sequence"/>
</dbReference>
<reference evidence="6 8" key="3">
    <citation type="journal article" date="2020" name="Int. J. Syst. Evol. Microbiol.">
        <title>Novel acetic acid bacteria from cider fermentations: Acetobacter conturbans sp. nov. and Acetobacter fallax sp. nov.</title>
        <authorList>
            <person name="Sombolestani A.S."/>
            <person name="Cleenwerck I."/>
            <person name="Cnockaert M."/>
            <person name="Borremans W."/>
            <person name="Wieme A.D."/>
            <person name="De Vuyst L."/>
            <person name="Vandamme P."/>
        </authorList>
    </citation>
    <scope>NUCLEOTIDE SEQUENCE [LARGE SCALE GENOMIC DNA]</scope>
    <source>
        <strain evidence="6 8">LMG 23848</strain>
    </source>
</reference>
<name>A0A0U5F1P1_9PROT</name>
<dbReference type="OrthoDB" id="9761969at2"/>
<dbReference type="InterPro" id="IPR020476">
    <property type="entry name" value="Nudix_hydrolase"/>
</dbReference>
<feature type="domain" description="Nudix hydrolase" evidence="4">
    <location>
        <begin position="29"/>
        <end position="160"/>
    </location>
</feature>
<dbReference type="GO" id="GO:0047631">
    <property type="term" value="F:ADP-ribose diphosphatase activity"/>
    <property type="evidence" value="ECO:0007669"/>
    <property type="project" value="UniProtKB-EC"/>
</dbReference>
<proteinExistence type="inferred from homology"/>
<evidence type="ECO:0000313" key="5">
    <source>
        <dbReference type="EMBL" id="CEF54427.1"/>
    </source>
</evidence>
<evidence type="ECO:0000313" key="7">
    <source>
        <dbReference type="Proteomes" id="UP000068250"/>
    </source>
</evidence>
<dbReference type="STRING" id="431306.AGA_776"/>
<dbReference type="PROSITE" id="PS00893">
    <property type="entry name" value="NUDIX_BOX"/>
    <property type="match status" value="1"/>
</dbReference>
<evidence type="ECO:0000313" key="6">
    <source>
        <dbReference type="EMBL" id="NHO39364.1"/>
    </source>
</evidence>
<gene>
    <name evidence="5" type="primary">nudF</name>
    <name evidence="5" type="ORF">AGA_776</name>
    <name evidence="6" type="ORF">GOB80_06625</name>
</gene>
<dbReference type="EMBL" id="WOTE01000003">
    <property type="protein sequence ID" value="NHO39364.1"/>
    <property type="molecule type" value="Genomic_DNA"/>
</dbReference>
<dbReference type="EC" id="3.6.1.13" evidence="5"/>
<evidence type="ECO:0000256" key="1">
    <source>
        <dbReference type="ARBA" id="ARBA00001946"/>
    </source>
</evidence>
<protein>
    <submittedName>
        <fullName evidence="5">MutT/NUDIX family protein</fullName>
        <ecNumber evidence="5">3.6.1.13</ecNumber>
    </submittedName>
    <submittedName>
        <fullName evidence="6">NUDIX domain-containing protein</fullName>
    </submittedName>
</protein>
<dbReference type="CDD" id="cd04679">
    <property type="entry name" value="NUDIX_MutT_Nudt1"/>
    <property type="match status" value="1"/>
</dbReference>
<organism evidence="5 7">
    <name type="scientific">Acetobacter ghanensis</name>
    <dbReference type="NCBI Taxonomy" id="431306"/>
    <lineage>
        <taxon>Bacteria</taxon>
        <taxon>Pseudomonadati</taxon>
        <taxon>Pseudomonadota</taxon>
        <taxon>Alphaproteobacteria</taxon>
        <taxon>Acetobacterales</taxon>
        <taxon>Acetobacteraceae</taxon>
        <taxon>Acetobacter</taxon>
    </lineage>
</organism>
<sequence>MTWLWRLPRPKLLAYSQRRPYTGLFGRYVVQPAVGCGAFILRDGHLLLIRRVKAPEAGCWGLPGGKVDPFETVAQAAMREVREEVGLELEAGPLLCVVDQIDRSAGTHWIAPVYRVTTVQGEPRLCEPHKHNGLGWFALDALPQPLTLATQVAVQAYHAQQA</sequence>
<dbReference type="PANTHER" id="PTHR43046">
    <property type="entry name" value="GDP-MANNOSE MANNOSYL HYDROLASE"/>
    <property type="match status" value="1"/>
</dbReference>
<dbReference type="SUPFAM" id="SSF55811">
    <property type="entry name" value="Nudix"/>
    <property type="match status" value="1"/>
</dbReference>
<keyword evidence="8" id="KW-1185">Reference proteome</keyword>
<evidence type="ECO:0000259" key="4">
    <source>
        <dbReference type="PROSITE" id="PS51462"/>
    </source>
</evidence>
<keyword evidence="2 3" id="KW-0378">Hydrolase</keyword>
<dbReference type="InterPro" id="IPR000086">
    <property type="entry name" value="NUDIX_hydrolase_dom"/>
</dbReference>
<dbReference type="PRINTS" id="PR00502">
    <property type="entry name" value="NUDIXFAMILY"/>
</dbReference>
<evidence type="ECO:0000256" key="3">
    <source>
        <dbReference type="RuleBase" id="RU003476"/>
    </source>
</evidence>
<comment type="similarity">
    <text evidence="3">Belongs to the Nudix hydrolase family.</text>
</comment>
<dbReference type="Proteomes" id="UP000068250">
    <property type="component" value="Chromosome I"/>
</dbReference>
<evidence type="ECO:0000256" key="2">
    <source>
        <dbReference type="ARBA" id="ARBA00022801"/>
    </source>
</evidence>
<dbReference type="PATRIC" id="fig|431306.5.peg.756"/>
<comment type="cofactor">
    <cofactor evidence="1">
        <name>Mg(2+)</name>
        <dbReference type="ChEBI" id="CHEBI:18420"/>
    </cofactor>
</comment>